<feature type="domain" description="N-acetyltransferase" evidence="1">
    <location>
        <begin position="3"/>
        <end position="169"/>
    </location>
</feature>
<dbReference type="Gene3D" id="3.40.630.30">
    <property type="match status" value="1"/>
</dbReference>
<keyword evidence="2" id="KW-0808">Transferase</keyword>
<dbReference type="CDD" id="cd04301">
    <property type="entry name" value="NAT_SF"/>
    <property type="match status" value="1"/>
</dbReference>
<dbReference type="OrthoDB" id="129730at2157"/>
<reference evidence="2 3" key="1">
    <citation type="journal article" date="2014" name="PLoS Genet.">
        <title>Phylogenetically driven sequencing of extremely halophilic archaea reveals strategies for static and dynamic osmo-response.</title>
        <authorList>
            <person name="Becker E.A."/>
            <person name="Seitzer P.M."/>
            <person name="Tritt A."/>
            <person name="Larsen D."/>
            <person name="Krusor M."/>
            <person name="Yao A.I."/>
            <person name="Wu D."/>
            <person name="Madern D."/>
            <person name="Eisen J.A."/>
            <person name="Darling A.E."/>
            <person name="Facciotti M.T."/>
        </authorList>
    </citation>
    <scope>NUCLEOTIDE SEQUENCE [LARGE SCALE GENOMIC DNA]</scope>
    <source>
        <strain evidence="2 3">ATCC BAA-1512</strain>
    </source>
</reference>
<dbReference type="STRING" id="662479.C440_12011"/>
<dbReference type="Proteomes" id="UP000011550">
    <property type="component" value="Unassembled WGS sequence"/>
</dbReference>
<dbReference type="SUPFAM" id="SSF55729">
    <property type="entry name" value="Acyl-CoA N-acyltransferases (Nat)"/>
    <property type="match status" value="1"/>
</dbReference>
<dbReference type="PANTHER" id="PTHR43072:SF8">
    <property type="entry name" value="ACYLTRANSFERASE FABY-RELATED"/>
    <property type="match status" value="1"/>
</dbReference>
<accession>M0IAI8</accession>
<keyword evidence="3" id="KW-1185">Reference proteome</keyword>
<dbReference type="AlphaFoldDB" id="M0IAI8"/>
<dbReference type="EMBL" id="AOLN01000015">
    <property type="protein sequence ID" value="ELZ93022.1"/>
    <property type="molecule type" value="Genomic_DNA"/>
</dbReference>
<protein>
    <submittedName>
        <fullName evidence="2">N-acetyltransferase GCN5</fullName>
    </submittedName>
</protein>
<dbReference type="PANTHER" id="PTHR43072">
    <property type="entry name" value="N-ACETYLTRANSFERASE"/>
    <property type="match status" value="1"/>
</dbReference>
<proteinExistence type="predicted"/>
<evidence type="ECO:0000259" key="1">
    <source>
        <dbReference type="PROSITE" id="PS51186"/>
    </source>
</evidence>
<dbReference type="InterPro" id="IPR016181">
    <property type="entry name" value="Acyl_CoA_acyltransferase"/>
</dbReference>
<evidence type="ECO:0000313" key="2">
    <source>
        <dbReference type="EMBL" id="ELZ93022.1"/>
    </source>
</evidence>
<organism evidence="2 3">
    <name type="scientific">Haloferax mucosum ATCC BAA-1512</name>
    <dbReference type="NCBI Taxonomy" id="662479"/>
    <lineage>
        <taxon>Archaea</taxon>
        <taxon>Methanobacteriati</taxon>
        <taxon>Methanobacteriota</taxon>
        <taxon>Stenosarchaea group</taxon>
        <taxon>Halobacteria</taxon>
        <taxon>Halobacteriales</taxon>
        <taxon>Haloferacaceae</taxon>
        <taxon>Haloferax</taxon>
    </lineage>
</organism>
<gene>
    <name evidence="2" type="ORF">C440_12011</name>
</gene>
<dbReference type="PATRIC" id="fig|662479.7.peg.2434"/>
<dbReference type="InterPro" id="IPR000182">
    <property type="entry name" value="GNAT_dom"/>
</dbReference>
<evidence type="ECO:0000313" key="3">
    <source>
        <dbReference type="Proteomes" id="UP000011550"/>
    </source>
</evidence>
<dbReference type="PROSITE" id="PS51186">
    <property type="entry name" value="GNAT"/>
    <property type="match status" value="1"/>
</dbReference>
<name>M0IAI8_9EURY</name>
<dbReference type="GO" id="GO:0016747">
    <property type="term" value="F:acyltransferase activity, transferring groups other than amino-acyl groups"/>
    <property type="evidence" value="ECO:0007669"/>
    <property type="project" value="InterPro"/>
</dbReference>
<sequence length="204" mass="22989">MTVRIRAATESDLPEIRALYEPFVESTAITFAYDTPSVSDLESKLDEKTHHPWLVCEFDGDLVGYAYAGPVRQRDAYQWAIETSVYVAPAFQRRGVARGLYTSLLDILDRQGYVTAFAVITTPNPASIAFHESFDFERVGRFEHVGYKHDAWHDVEWWCHDLKAGRDRPDTPDDPLSVATAQAHEWWDTALARGVGLIDDAGAN</sequence>
<dbReference type="RefSeq" id="WP_008320726.1">
    <property type="nucleotide sequence ID" value="NZ_AOLN01000015.1"/>
</dbReference>
<comment type="caution">
    <text evidence="2">The sequence shown here is derived from an EMBL/GenBank/DDBJ whole genome shotgun (WGS) entry which is preliminary data.</text>
</comment>
<dbReference type="Pfam" id="PF13420">
    <property type="entry name" value="Acetyltransf_4"/>
    <property type="match status" value="1"/>
</dbReference>